<dbReference type="AlphaFoldDB" id="A0A736I8B6"/>
<evidence type="ECO:0000313" key="4">
    <source>
        <dbReference type="EMBL" id="HAE7582934.1"/>
    </source>
</evidence>
<dbReference type="EMBL" id="DAASYS010000050">
    <property type="protein sequence ID" value="HAE7582934.1"/>
    <property type="molecule type" value="Genomic_DNA"/>
</dbReference>
<dbReference type="InterPro" id="IPR050708">
    <property type="entry name" value="T6SS_VgrG/RHS"/>
</dbReference>
<gene>
    <name evidence="4" type="ORF">GND75_004685</name>
</gene>
<dbReference type="Pfam" id="PF04717">
    <property type="entry name" value="Phage_base_V"/>
    <property type="match status" value="1"/>
</dbReference>
<dbReference type="PANTHER" id="PTHR32305">
    <property type="match status" value="1"/>
</dbReference>
<feature type="domain" description="Gp5/Type VI secretion system Vgr C-terminal trimerisation" evidence="3">
    <location>
        <begin position="136"/>
        <end position="212"/>
    </location>
</feature>
<dbReference type="Pfam" id="PF22178">
    <property type="entry name" value="Gp5_trimer_C"/>
    <property type="match status" value="2"/>
</dbReference>
<protein>
    <submittedName>
        <fullName evidence="4">Type IV secretion protein Rhs</fullName>
    </submittedName>
</protein>
<dbReference type="PANTHER" id="PTHR32305:SF11">
    <property type="entry name" value="TYPE VI SECRETION SYSTEM SPIKE PROTEIN VGRG3"/>
    <property type="match status" value="1"/>
</dbReference>
<dbReference type="SUPFAM" id="SSF69255">
    <property type="entry name" value="gp5 N-terminal domain-like"/>
    <property type="match status" value="1"/>
</dbReference>
<feature type="domain" description="Gp5/Type VI secretion system Vgr protein OB-fold" evidence="2">
    <location>
        <begin position="3"/>
        <end position="41"/>
    </location>
</feature>
<reference evidence="4" key="2">
    <citation type="submission" date="2018-07" db="EMBL/GenBank/DDBJ databases">
        <authorList>
            <consortium name="NCBI Pathogen Detection Project"/>
        </authorList>
    </citation>
    <scope>NUCLEOTIDE SEQUENCE</scope>
    <source>
        <strain evidence="4">166-88</strain>
    </source>
</reference>
<feature type="region of interest" description="Disordered" evidence="1">
    <location>
        <begin position="276"/>
        <end position="325"/>
    </location>
</feature>
<dbReference type="SUPFAM" id="SSF69349">
    <property type="entry name" value="Phage fibre proteins"/>
    <property type="match status" value="2"/>
</dbReference>
<dbReference type="Gene3D" id="2.40.50.230">
    <property type="entry name" value="Gp5 N-terminal domain"/>
    <property type="match status" value="1"/>
</dbReference>
<evidence type="ECO:0000256" key="1">
    <source>
        <dbReference type="SAM" id="MobiDB-lite"/>
    </source>
</evidence>
<name>A0A736I8B6_SALHO</name>
<proteinExistence type="predicted"/>
<organism evidence="4">
    <name type="scientific">Salmonella enterica subsp. houtenae serovar 44:z36[z38]:-</name>
    <dbReference type="NCBI Taxonomy" id="1967609"/>
    <lineage>
        <taxon>Bacteria</taxon>
        <taxon>Pseudomonadati</taxon>
        <taxon>Pseudomonadota</taxon>
        <taxon>Gammaproteobacteria</taxon>
        <taxon>Enterobacterales</taxon>
        <taxon>Enterobacteriaceae</taxon>
        <taxon>Salmonella</taxon>
    </lineage>
</organism>
<dbReference type="InterPro" id="IPR037026">
    <property type="entry name" value="Vgr_OB-fold_dom_sf"/>
</dbReference>
<reference evidence="4" key="1">
    <citation type="journal article" date="2018" name="Genome Biol.">
        <title>SKESA: strategic k-mer extension for scrupulous assemblies.</title>
        <authorList>
            <person name="Souvorov A."/>
            <person name="Agarwala R."/>
            <person name="Lipman D.J."/>
        </authorList>
    </citation>
    <scope>NUCLEOTIDE SEQUENCE</scope>
    <source>
        <strain evidence="4">166-88</strain>
    </source>
</reference>
<sequence>MSQAWAGAGFGNLAIPRVGQEVIVDFLNGDPDQPIIMGRTYHQDNRSPGSLPGTKTQMTIRSKTYKGSGFNELRFEDATDQEQVYIHAQKDMDTEVLNDRSTKVRHDHTESIGNNQRITVTTGQTVSVGTKKEGGHDQTITVANNRSITVRNDQTLKVTNDRMAGISHDDGLYVKNDRRVTVGGKQEHTTTGDHISLVKGTHSLEVKGDLARKVSGALGIKVRNEIVLESGGKITLKVGSSFVVIHAGGVDIVGPKINLNSGGSPGTPVQTQQPAVLKALPDESDGISGAKDTEDAEPPRRNVQDAFNHPPQDLVPPQVQRIFSR</sequence>
<comment type="caution">
    <text evidence="4">The sequence shown here is derived from an EMBL/GenBank/DDBJ whole genome shotgun (WGS) entry which is preliminary data.</text>
</comment>
<accession>A0A736I8B6</accession>
<feature type="domain" description="Gp5/Type VI secretion system Vgr C-terminal trimerisation" evidence="3">
    <location>
        <begin position="58"/>
        <end position="132"/>
    </location>
</feature>
<dbReference type="InterPro" id="IPR006531">
    <property type="entry name" value="Gp5/Vgr_OB"/>
</dbReference>
<dbReference type="InterPro" id="IPR054030">
    <property type="entry name" value="Gp5_Vgr_C"/>
</dbReference>
<evidence type="ECO:0000259" key="3">
    <source>
        <dbReference type="Pfam" id="PF22178"/>
    </source>
</evidence>
<evidence type="ECO:0000259" key="2">
    <source>
        <dbReference type="Pfam" id="PF04717"/>
    </source>
</evidence>
<feature type="compositionally biased region" description="Basic and acidic residues" evidence="1">
    <location>
        <begin position="291"/>
        <end position="303"/>
    </location>
</feature>